<name>A0ABQ8SPX0_PERAM</name>
<evidence type="ECO:0000313" key="2">
    <source>
        <dbReference type="EMBL" id="KAJ4436058.1"/>
    </source>
</evidence>
<evidence type="ECO:0000313" key="3">
    <source>
        <dbReference type="Proteomes" id="UP001148838"/>
    </source>
</evidence>
<accession>A0ABQ8SPX0</accession>
<sequence length="509" mass="58928">MASVSDVSDFCASKSEFVPSDDSLSNSDNEVQTKKRKYNPMKWASNARKAKRNKGMAYITKTGKSVPARSTGPPCKCSKQCFNKVHADMKMELLVSFNKLGDKEKQDAYLCGLLTARRCPKSGTGVPREHTYLYKVRDGTTELLVCKTAFCSLHGIDKNRVERLAKHLAQNVTSPPDLRGKHGNRPHAVSENCIAQVDQHIRNFPLRKSHYSRTDNVKKYYLAADLNVKKMYHLYLQKHEPQEYLKLQSGLAIKSNISYDFYYRYFVSNFNMSFGKPRTDTCQTCDEVDKNIMSAESEEEKGKLRTEKELHLWKAQVFYTLLKEKSKLAKENVYTETICIDYQQNLELPKVPSSDVFYNRQLWEYSFCIHVASTQKSYFYMYDESIGRKGQNEVVSFIHHFVSSTLDNNVTDLHVFSDNCTAQNKNHTIMQYCFTQVQQGKLKNIYHYYPEPGHSFLPCDRSFGLVEIQKRKRERVYVHLAAKRMGRPTIFKFQRHNIAHAHLVKAIVH</sequence>
<dbReference type="Proteomes" id="UP001148838">
    <property type="component" value="Unassembled WGS sequence"/>
</dbReference>
<protein>
    <submittedName>
        <fullName evidence="2">Uncharacterized protein</fullName>
    </submittedName>
</protein>
<dbReference type="PANTHER" id="PTHR10773">
    <property type="entry name" value="DNA-DIRECTED RNA POLYMERASES I, II, AND III SUBUNIT RPABC2"/>
    <property type="match status" value="1"/>
</dbReference>
<evidence type="ECO:0000256" key="1">
    <source>
        <dbReference type="SAM" id="MobiDB-lite"/>
    </source>
</evidence>
<comment type="caution">
    <text evidence="2">The sequence shown here is derived from an EMBL/GenBank/DDBJ whole genome shotgun (WGS) entry which is preliminary data.</text>
</comment>
<keyword evidence="3" id="KW-1185">Reference proteome</keyword>
<gene>
    <name evidence="2" type="ORF">ANN_18685</name>
</gene>
<feature type="region of interest" description="Disordered" evidence="1">
    <location>
        <begin position="16"/>
        <end position="37"/>
    </location>
</feature>
<organism evidence="2 3">
    <name type="scientific">Periplaneta americana</name>
    <name type="common">American cockroach</name>
    <name type="synonym">Blatta americana</name>
    <dbReference type="NCBI Taxonomy" id="6978"/>
    <lineage>
        <taxon>Eukaryota</taxon>
        <taxon>Metazoa</taxon>
        <taxon>Ecdysozoa</taxon>
        <taxon>Arthropoda</taxon>
        <taxon>Hexapoda</taxon>
        <taxon>Insecta</taxon>
        <taxon>Pterygota</taxon>
        <taxon>Neoptera</taxon>
        <taxon>Polyneoptera</taxon>
        <taxon>Dictyoptera</taxon>
        <taxon>Blattodea</taxon>
        <taxon>Blattoidea</taxon>
        <taxon>Blattidae</taxon>
        <taxon>Blattinae</taxon>
        <taxon>Periplaneta</taxon>
    </lineage>
</organism>
<reference evidence="2 3" key="1">
    <citation type="journal article" date="2022" name="Allergy">
        <title>Genome assembly and annotation of Periplaneta americana reveal a comprehensive cockroach allergen profile.</title>
        <authorList>
            <person name="Wang L."/>
            <person name="Xiong Q."/>
            <person name="Saelim N."/>
            <person name="Wang L."/>
            <person name="Nong W."/>
            <person name="Wan A.T."/>
            <person name="Shi M."/>
            <person name="Liu X."/>
            <person name="Cao Q."/>
            <person name="Hui J.H.L."/>
            <person name="Sookrung N."/>
            <person name="Leung T.F."/>
            <person name="Tungtrongchitr A."/>
            <person name="Tsui S.K.W."/>
        </authorList>
    </citation>
    <scope>NUCLEOTIDE SEQUENCE [LARGE SCALE GENOMIC DNA]</scope>
    <source>
        <strain evidence="2">PWHHKU_190912</strain>
    </source>
</reference>
<proteinExistence type="predicted"/>
<dbReference type="EMBL" id="JAJSOF020000023">
    <property type="protein sequence ID" value="KAJ4436058.1"/>
    <property type="molecule type" value="Genomic_DNA"/>
</dbReference>
<dbReference type="PANTHER" id="PTHR10773:SF19">
    <property type="match status" value="1"/>
</dbReference>